<dbReference type="GO" id="GO:0010330">
    <property type="term" value="C:cellulose synthase complex"/>
    <property type="evidence" value="ECO:0007669"/>
    <property type="project" value="InterPro"/>
</dbReference>
<evidence type="ECO:0000259" key="3">
    <source>
        <dbReference type="PROSITE" id="PS50004"/>
    </source>
</evidence>
<organism evidence="4 5">
    <name type="scientific">Dorcoceras hygrometricum</name>
    <dbReference type="NCBI Taxonomy" id="472368"/>
    <lineage>
        <taxon>Eukaryota</taxon>
        <taxon>Viridiplantae</taxon>
        <taxon>Streptophyta</taxon>
        <taxon>Embryophyta</taxon>
        <taxon>Tracheophyta</taxon>
        <taxon>Spermatophyta</taxon>
        <taxon>Magnoliopsida</taxon>
        <taxon>eudicotyledons</taxon>
        <taxon>Gunneridae</taxon>
        <taxon>Pentapetalae</taxon>
        <taxon>asterids</taxon>
        <taxon>lamiids</taxon>
        <taxon>Lamiales</taxon>
        <taxon>Gesneriaceae</taxon>
        <taxon>Didymocarpoideae</taxon>
        <taxon>Trichosporeae</taxon>
        <taxon>Loxocarpinae</taxon>
        <taxon>Dorcoceras</taxon>
    </lineage>
</organism>
<dbReference type="InterPro" id="IPR035892">
    <property type="entry name" value="C2_domain_sf"/>
</dbReference>
<dbReference type="EMBL" id="KV013947">
    <property type="protein sequence ID" value="KZV23205.1"/>
    <property type="molecule type" value="Genomic_DNA"/>
</dbReference>
<dbReference type="Gene3D" id="2.60.40.150">
    <property type="entry name" value="C2 domain"/>
    <property type="match status" value="1"/>
</dbReference>
<dbReference type="GO" id="GO:2001006">
    <property type="term" value="P:regulation of cellulose biosynthetic process"/>
    <property type="evidence" value="ECO:0007669"/>
    <property type="project" value="InterPro"/>
</dbReference>
<evidence type="ECO:0000256" key="1">
    <source>
        <dbReference type="ARBA" id="ARBA00022737"/>
    </source>
</evidence>
<dbReference type="SUPFAM" id="SSF49562">
    <property type="entry name" value="C2 domain (Calcium/lipid-binding domain, CaLB)"/>
    <property type="match status" value="1"/>
</dbReference>
<feature type="repeat" description="ARM" evidence="2">
    <location>
        <begin position="138"/>
        <end position="167"/>
    </location>
</feature>
<feature type="domain" description="C2" evidence="3">
    <location>
        <begin position="1957"/>
        <end position="2072"/>
    </location>
</feature>
<dbReference type="PANTHER" id="PTHR46369:SF1">
    <property type="entry name" value="PROTEIN CELLULOSE SYNTHASE INTERACTIVE 3"/>
    <property type="match status" value="1"/>
</dbReference>
<dbReference type="Gene3D" id="1.25.10.10">
    <property type="entry name" value="Leucine-rich Repeat Variant"/>
    <property type="match status" value="8"/>
</dbReference>
<accession>A0A2Z7AN43</accession>
<dbReference type="GO" id="GO:0008017">
    <property type="term" value="F:microtubule binding"/>
    <property type="evidence" value="ECO:0007669"/>
    <property type="project" value="InterPro"/>
</dbReference>
<dbReference type="OrthoDB" id="7537227at2759"/>
<feature type="repeat" description="ARM" evidence="2">
    <location>
        <begin position="481"/>
        <end position="523"/>
    </location>
</feature>
<dbReference type="Proteomes" id="UP000250235">
    <property type="component" value="Unassembled WGS sequence"/>
</dbReference>
<name>A0A2Z7AN43_9LAMI</name>
<dbReference type="InterPro" id="IPR011989">
    <property type="entry name" value="ARM-like"/>
</dbReference>
<dbReference type="SMART" id="SM00185">
    <property type="entry name" value="ARM"/>
    <property type="match status" value="16"/>
</dbReference>
<sequence>DDPDISRVAQLIDQLHANVTSAHEKELTTARLLGIAKTRKEARAFIISHDQAMPLFISILRNATLPAKVNVAATLSILSKSNDFRVKVLLGGCIPPLLSLLKSNAPESRKAAAEAIYAVSSGGISDDQVGMKIFVTEGVVQTLLDQLNVKNNDKTVEGFVAGALRNLCGGHKDGYWQETLDASGVDIIVGLLSSENSISQSNAASLLARLMLAFPDSATKVVDSGAVKSLLGLLSDKKDVYVRASAAEALEALSSKSKIGKEAIVDAQGMPLLIGVVVAPSKEGTQGEVVEALQRHSVQTLANICGGMFKLILHLGELSLSPRLAAPVADIIGALAHCLMVFNQNGDVEPLESTKIESRLIMLLKPRDNMTVQERLLEAMSSLYGNACLSVSINQSEAKKVLVGLIAMSSGDSREYLIFSLRQLCTEGVGVWEALGKREGIQFLISSLELSGEENQEYAVKMLSILTKQVDDSKWALTSAGGVPPLVRLLEVGSEESRYHAAYILWNLCHYSEDIRAILESAGAVPAFIRLLKNGGPEEQEVSADSLTKLIKNGDPTSINQLLALLLGNSPNSKTHVIKVLGHALSDASLCDLVNTGAPAYKGLKALVQLFNSSDERTREHAALVLADLFTDRQDIYDGLITDEALNPCIKILTSNNQGIATKSPQGLNSKSHGIKSKNMSKASYISEGDIKPLIRKAKTLQIDSAELAMAALANELSDPHIAAEALAGDIVSSITRVLGEGSLEGKQSASRALHQLLKHFPVGDVLTGSSQVRFIILEVIDSLNATDVDSPEFLDTLQVVSLLLRTKLGHSTYSPWSGLAEVSSSLDPLLHCLCEGPTSVQDKAIEILSRLSTDQPAALGDVLVSNSKSIGMLANRIMNSRSQEVRVGGTTLLICAAKEHKSQSIHALEASGYLKPLIFTLVDMMKQNSGCSSVEIEVRTPRAYRDRSNFRVGDDFDVPDPATVLGGTVALWLLSIISSFHSKSKITMMEAGALEILSDKLARHTNHDQAVFEDREGMWISALLAAILFKDTDAVSSSTAMSYIPSLSALFSSEEMIDRFFAAQAFASLVGHENKEINLAIANSGTVSGLMSLIGHIESDMPNVMALSEEFSLVKNPDQIILERLFQIDEIRAGPISQNAIPLLVDLLRPNPNRPGAPPFSVRLLTQIAHGNDTNKLIIAEAGALDALTKYLSLSPQDLTEATASELLRILFSNPDIVHYESALTCMNQLIAVLHLGSKSARLSAARAIDELFDSKKIRDSEESTKAIQPLADMLDTPFEYEQQIALRALIKLTSDNSVKAALLAEAEGNLLVCLHKIISSVANLKLKSDAVKLCSILFGNPRIRELSITSECIGPLILLMQSDEETAVESSVRALGRLMEDENQVDITSSHDLVGKLVCLVSGSNHELIEASVSTLIKLGKDRTPRKLEMVNLGIIDKCLKLLPTAPNSLCATIAELFRILTNSSAISKSLDAARIVEPFFMLLFKTDFELQGQHSILEVLVNILEKPDSLSRCKLTRNQVIEPLILVLGSPSQAIQQLGAELLSHLLDQEHFQQDMLTKNAVLPLVRLVGIGILNLQQTAIKALENISLSWPKEVSDAGGIFELSKVIVQEDPLPSDDLLESAALVLSNILRYDADYYFRVPVGVLVKMLYSGLESTVVVAINALIVQEKTDCSSAELMVEAGAIDALLDLVRSHHCEELSGTLLEALFNNTRVREMKACKYAIAPLAQYLLDPQTRSENGRLLAALALGNLSQHEGLARASDSASACRALVFLLEDQPTKDMQIVAVCALQNFVMHSRTNRRAVAEAGGVLRIQELLLSSDSEVVDQAALLVRYLFSNHTLQEYASSELIKSLTAVLEKEESCRSAGREEIMKTLHVILSNFPKLHVSEATTQCIPHFLTELKSGTDAAQHSALTTLCLLKHTWSTIPIDMSKSQAMVAAEAIPFLQIYMKTWPPNFLDRIESLLISLPGCLTVAIKRADNLKQVTGGTNAFCRLSVGNGPARYTKVVSHSTSPEWEEKFTWAFDLPPKGQKLNIVCRSKNTFGKTTLGRVTIPIDKVVNEGSYSDLLNLSQDTNKDGSSRTLELAMTWSNSTSNENV</sequence>
<dbReference type="PANTHER" id="PTHR46369">
    <property type="entry name" value="PROTEIN CELLULOSE SYNTHASE INTERACTIVE 1"/>
    <property type="match status" value="1"/>
</dbReference>
<keyword evidence="1" id="KW-0677">Repeat</keyword>
<dbReference type="InterPro" id="IPR044297">
    <property type="entry name" value="CSI1/2/3"/>
</dbReference>
<dbReference type="SMART" id="SM00239">
    <property type="entry name" value="C2"/>
    <property type="match status" value="1"/>
</dbReference>
<dbReference type="Pfam" id="PF00168">
    <property type="entry name" value="C2"/>
    <property type="match status" value="1"/>
</dbReference>
<evidence type="ECO:0000313" key="5">
    <source>
        <dbReference type="Proteomes" id="UP000250235"/>
    </source>
</evidence>
<dbReference type="GO" id="GO:0051211">
    <property type="term" value="P:anisotropic cell growth"/>
    <property type="evidence" value="ECO:0007669"/>
    <property type="project" value="InterPro"/>
</dbReference>
<evidence type="ECO:0000256" key="2">
    <source>
        <dbReference type="PROSITE-ProRule" id="PRU00259"/>
    </source>
</evidence>
<dbReference type="CDD" id="cd00030">
    <property type="entry name" value="C2"/>
    <property type="match status" value="1"/>
</dbReference>
<proteinExistence type="predicted"/>
<feature type="non-terminal residue" evidence="4">
    <location>
        <position position="1"/>
    </location>
</feature>
<gene>
    <name evidence="4" type="ORF">F511_05044</name>
</gene>
<evidence type="ECO:0000313" key="4">
    <source>
        <dbReference type="EMBL" id="KZV23205.1"/>
    </source>
</evidence>
<dbReference type="PROSITE" id="PS50004">
    <property type="entry name" value="C2"/>
    <property type="match status" value="1"/>
</dbReference>
<dbReference type="InterPro" id="IPR000008">
    <property type="entry name" value="C2_dom"/>
</dbReference>
<dbReference type="InterPro" id="IPR016024">
    <property type="entry name" value="ARM-type_fold"/>
</dbReference>
<keyword evidence="5" id="KW-1185">Reference proteome</keyword>
<dbReference type="Pfam" id="PF00514">
    <property type="entry name" value="Arm"/>
    <property type="match status" value="1"/>
</dbReference>
<reference evidence="4 5" key="1">
    <citation type="journal article" date="2015" name="Proc. Natl. Acad. Sci. U.S.A.">
        <title>The resurrection genome of Boea hygrometrica: A blueprint for survival of dehydration.</title>
        <authorList>
            <person name="Xiao L."/>
            <person name="Yang G."/>
            <person name="Zhang L."/>
            <person name="Yang X."/>
            <person name="Zhao S."/>
            <person name="Ji Z."/>
            <person name="Zhou Q."/>
            <person name="Hu M."/>
            <person name="Wang Y."/>
            <person name="Chen M."/>
            <person name="Xu Y."/>
            <person name="Jin H."/>
            <person name="Xiao X."/>
            <person name="Hu G."/>
            <person name="Bao F."/>
            <person name="Hu Y."/>
            <person name="Wan P."/>
            <person name="Li L."/>
            <person name="Deng X."/>
            <person name="Kuang T."/>
            <person name="Xiang C."/>
            <person name="Zhu J.K."/>
            <person name="Oliver M.J."/>
            <person name="He Y."/>
        </authorList>
    </citation>
    <scope>NUCLEOTIDE SEQUENCE [LARGE SCALE GENOMIC DNA]</scope>
    <source>
        <strain evidence="5">cv. XS01</strain>
    </source>
</reference>
<dbReference type="InterPro" id="IPR000225">
    <property type="entry name" value="Armadillo"/>
</dbReference>
<dbReference type="SUPFAM" id="SSF48371">
    <property type="entry name" value="ARM repeat"/>
    <property type="match status" value="5"/>
</dbReference>
<feature type="repeat" description="ARM" evidence="2">
    <location>
        <begin position="1140"/>
        <end position="1184"/>
    </location>
</feature>
<protein>
    <recommendedName>
        <fullName evidence="3">C2 domain-containing protein</fullName>
    </recommendedName>
</protein>
<dbReference type="PROSITE" id="PS50176">
    <property type="entry name" value="ARM_REPEAT"/>
    <property type="match status" value="3"/>
</dbReference>